<evidence type="ECO:0000313" key="1">
    <source>
        <dbReference type="EMBL" id="EGD80136.1"/>
    </source>
</evidence>
<dbReference type="EMBL" id="GL832991">
    <property type="protein sequence ID" value="EGD80136.1"/>
    <property type="molecule type" value="Genomic_DNA"/>
</dbReference>
<evidence type="ECO:0000313" key="2">
    <source>
        <dbReference type="Proteomes" id="UP000007799"/>
    </source>
</evidence>
<proteinExistence type="predicted"/>
<keyword evidence="2" id="KW-1185">Reference proteome</keyword>
<accession>F2URG7</accession>
<organism evidence="2">
    <name type="scientific">Salpingoeca rosetta (strain ATCC 50818 / BSB-021)</name>
    <dbReference type="NCBI Taxonomy" id="946362"/>
    <lineage>
        <taxon>Eukaryota</taxon>
        <taxon>Choanoflagellata</taxon>
        <taxon>Craspedida</taxon>
        <taxon>Salpingoecidae</taxon>
        <taxon>Salpingoeca</taxon>
    </lineage>
</organism>
<name>F2URG7_SALR5</name>
<protein>
    <submittedName>
        <fullName evidence="1">Uncharacterized protein</fullName>
    </submittedName>
</protein>
<dbReference type="InParanoid" id="F2URG7"/>
<dbReference type="AlphaFoldDB" id="F2URG7"/>
<dbReference type="KEGG" id="sre:PTSG_10822"/>
<dbReference type="GeneID" id="16068725"/>
<reference evidence="1" key="1">
    <citation type="submission" date="2009-08" db="EMBL/GenBank/DDBJ databases">
        <title>Annotation of Salpingoeca rosetta.</title>
        <authorList>
            <consortium name="The Broad Institute Genome Sequencing Platform"/>
            <person name="Russ C."/>
            <person name="Cuomo C."/>
            <person name="Burger G."/>
            <person name="Gray M.W."/>
            <person name="Holland P.W.H."/>
            <person name="King N."/>
            <person name="Lang F.B.F."/>
            <person name="Roger A.J."/>
            <person name="Ruiz-Trillo I."/>
            <person name="Young S.K."/>
            <person name="Zeng Q."/>
            <person name="Gargeya S."/>
            <person name="Alvarado L."/>
            <person name="Berlin A."/>
            <person name="Chapman S.B."/>
            <person name="Chen Z."/>
            <person name="Freedman E."/>
            <person name="Gellesch M."/>
            <person name="Goldberg J."/>
            <person name="Griggs A."/>
            <person name="Gujja S."/>
            <person name="Heilman E."/>
            <person name="Heiman D."/>
            <person name="Howarth C."/>
            <person name="Mehta T."/>
            <person name="Neiman D."/>
            <person name="Pearson M."/>
            <person name="Roberts A."/>
            <person name="Saif S."/>
            <person name="Shea T."/>
            <person name="Shenoy N."/>
            <person name="Sisk P."/>
            <person name="Stolte C."/>
            <person name="Sykes S."/>
            <person name="White J."/>
            <person name="Yandava C."/>
            <person name="Haas B."/>
            <person name="Nusbaum C."/>
            <person name="Birren B."/>
        </authorList>
    </citation>
    <scope>NUCLEOTIDE SEQUENCE [LARGE SCALE GENOMIC DNA]</scope>
    <source>
        <strain evidence="1">ATCC 50818</strain>
    </source>
</reference>
<dbReference type="OrthoDB" id="1924787at2759"/>
<sequence length="168" mass="18397">MRKMMACPRLIMTVSDVAIHWMPLVASMEQNVGNIGKVLLMAGQSDCFQSFMSAEENELFDTVQRTAPRCRCTIALPMAVLMSAITAHGVSVDALRTCPSFKRPPLPTIDRAIRTAIRDGRTAPMTCPRLTSSFQAPTCRADCMHGTYSGNIESMRPVSAAIERNLSS</sequence>
<dbReference type="Proteomes" id="UP000007799">
    <property type="component" value="Unassembled WGS sequence"/>
</dbReference>
<gene>
    <name evidence="1" type="ORF">PTSG_10822</name>
</gene>
<dbReference type="RefSeq" id="XP_004988198.1">
    <property type="nucleotide sequence ID" value="XM_004988141.1"/>
</dbReference>